<keyword evidence="3" id="KW-1185">Reference proteome</keyword>
<evidence type="ECO:0000313" key="2">
    <source>
        <dbReference type="EMBL" id="TRZ09579.1"/>
    </source>
</evidence>
<gene>
    <name evidence="2" type="ORF">HGM15179_017533</name>
</gene>
<name>A0A8K1G0W4_9PASS</name>
<comment type="caution">
    <text evidence="2">The sequence shown here is derived from an EMBL/GenBank/DDBJ whole genome shotgun (WGS) entry which is preliminary data.</text>
</comment>
<sequence length="315" mass="34800">GISSCCPSALTNGSEEILSDARSLHIFHGTVEWVGLDWSGLGWIGLDWVGLDWIGLDGIRLDWIGLDWMGLDWTGLDGIGLDWIGLDGIGLDWIGWDGIGWDGMGWDWMGLDWIGLEGTLRSFSSIPCHGQGHLPLSQSDPSPSVQPGLGHSRDPGAATASLGIPSQPGIPSQSPIHPCPLAVETIPYKELLGTVEFPGLGININLKDLFKKIFESFWNPNFQKGEFKNLFQKEILELLGSRDLIQPRPDSEIRPHFAHEGENPKFVTFEEELESFPLQYIAQDVKTLELLIDPQSVDLDLTLDLVVLESHNSFK</sequence>
<organism evidence="2 3">
    <name type="scientific">Zosterops borbonicus</name>
    <dbReference type="NCBI Taxonomy" id="364589"/>
    <lineage>
        <taxon>Eukaryota</taxon>
        <taxon>Metazoa</taxon>
        <taxon>Chordata</taxon>
        <taxon>Craniata</taxon>
        <taxon>Vertebrata</taxon>
        <taxon>Euteleostomi</taxon>
        <taxon>Archelosauria</taxon>
        <taxon>Archosauria</taxon>
        <taxon>Dinosauria</taxon>
        <taxon>Saurischia</taxon>
        <taxon>Theropoda</taxon>
        <taxon>Coelurosauria</taxon>
        <taxon>Aves</taxon>
        <taxon>Neognathae</taxon>
        <taxon>Neoaves</taxon>
        <taxon>Telluraves</taxon>
        <taxon>Australaves</taxon>
        <taxon>Passeriformes</taxon>
        <taxon>Sylvioidea</taxon>
        <taxon>Zosteropidae</taxon>
        <taxon>Zosterops</taxon>
    </lineage>
</organism>
<protein>
    <submittedName>
        <fullName evidence="2">Uncharacterized protein</fullName>
    </submittedName>
</protein>
<evidence type="ECO:0000313" key="3">
    <source>
        <dbReference type="Proteomes" id="UP000796761"/>
    </source>
</evidence>
<dbReference type="Proteomes" id="UP000796761">
    <property type="component" value="Unassembled WGS sequence"/>
</dbReference>
<feature type="non-terminal residue" evidence="2">
    <location>
        <position position="1"/>
    </location>
</feature>
<feature type="region of interest" description="Disordered" evidence="1">
    <location>
        <begin position="135"/>
        <end position="169"/>
    </location>
</feature>
<accession>A0A8K1G0W4</accession>
<proteinExistence type="predicted"/>
<dbReference type="SUPFAM" id="SSF141571">
    <property type="entry name" value="Pentapeptide repeat-like"/>
    <property type="match status" value="1"/>
</dbReference>
<dbReference type="EMBL" id="SWJQ01001037">
    <property type="protein sequence ID" value="TRZ09579.1"/>
    <property type="molecule type" value="Genomic_DNA"/>
</dbReference>
<evidence type="ECO:0000256" key="1">
    <source>
        <dbReference type="SAM" id="MobiDB-lite"/>
    </source>
</evidence>
<reference evidence="2" key="1">
    <citation type="submission" date="2019-04" db="EMBL/GenBank/DDBJ databases">
        <title>Genome assembly of Zosterops borbonicus 15179.</title>
        <authorList>
            <person name="Leroy T."/>
            <person name="Anselmetti Y."/>
            <person name="Tilak M.-K."/>
            <person name="Nabholz B."/>
        </authorList>
    </citation>
    <scope>NUCLEOTIDE SEQUENCE</scope>
    <source>
        <strain evidence="2">HGM_15179</strain>
        <tissue evidence="2">Muscle</tissue>
    </source>
</reference>
<dbReference type="OrthoDB" id="9220271at2759"/>
<feature type="compositionally biased region" description="Polar residues" evidence="1">
    <location>
        <begin position="136"/>
        <end position="145"/>
    </location>
</feature>
<dbReference type="AlphaFoldDB" id="A0A8K1G0W4"/>